<dbReference type="EMBL" id="JRUQ01000040">
    <property type="protein sequence ID" value="KGT92528.1"/>
    <property type="molecule type" value="Genomic_DNA"/>
</dbReference>
<dbReference type="InterPro" id="IPR012340">
    <property type="entry name" value="NA-bd_OB-fold"/>
</dbReference>
<evidence type="ECO:0000256" key="5">
    <source>
        <dbReference type="ARBA" id="ARBA00023172"/>
    </source>
</evidence>
<dbReference type="NCBIfam" id="TIGR00613">
    <property type="entry name" value="reco"/>
    <property type="match status" value="1"/>
</dbReference>
<organism evidence="10 11">
    <name type="scientific">Erwinia typographi</name>
    <dbReference type="NCBI Taxonomy" id="371042"/>
    <lineage>
        <taxon>Bacteria</taxon>
        <taxon>Pseudomonadati</taxon>
        <taxon>Pseudomonadota</taxon>
        <taxon>Gammaproteobacteria</taxon>
        <taxon>Enterobacterales</taxon>
        <taxon>Erwiniaceae</taxon>
        <taxon>Erwinia</taxon>
    </lineage>
</organism>
<evidence type="ECO:0000256" key="3">
    <source>
        <dbReference type="ARBA" id="ARBA00021310"/>
    </source>
</evidence>
<sequence>MEGWQRAFVLHGRPYSETSLLLDLFSENYGRIRVLAKGARGKRSSLKGALQPFTPLLVRWGGRGEVKTLRGAEPISLALPLSGLTLYCGLYVNELLSRVLEQETAFTDLFFDYLYCIQALAAVTGSPEPALRRFELAMLGHLGYGVDFLHCAGSGEEVADDMTYVYREEKGFIASLVIGNSTFTGRQLRALESRTFPDIDTLRAAKRFTRIALKPYLGGKPLKSQELFRQFVPKKRPDVLPDEE</sequence>
<dbReference type="InterPro" id="IPR022572">
    <property type="entry name" value="DNA_rep/recomb_RecO_N"/>
</dbReference>
<dbReference type="Gene3D" id="2.40.50.140">
    <property type="entry name" value="Nucleic acid-binding proteins"/>
    <property type="match status" value="1"/>
</dbReference>
<comment type="similarity">
    <text evidence="2 8">Belongs to the RecO family.</text>
</comment>
<dbReference type="InterPro" id="IPR042242">
    <property type="entry name" value="RecO_C"/>
</dbReference>
<evidence type="ECO:0000313" key="10">
    <source>
        <dbReference type="EMBL" id="KGT92528.1"/>
    </source>
</evidence>
<evidence type="ECO:0000256" key="8">
    <source>
        <dbReference type="HAMAP-Rule" id="MF_00201"/>
    </source>
</evidence>
<dbReference type="GO" id="GO:0006310">
    <property type="term" value="P:DNA recombination"/>
    <property type="evidence" value="ECO:0007669"/>
    <property type="project" value="UniProtKB-UniRule"/>
</dbReference>
<dbReference type="RefSeq" id="WP_034893988.1">
    <property type="nucleotide sequence ID" value="NZ_JRUQ01000040.1"/>
</dbReference>
<evidence type="ECO:0000256" key="7">
    <source>
        <dbReference type="ARBA" id="ARBA00033409"/>
    </source>
</evidence>
<dbReference type="AlphaFoldDB" id="A0A0A4A3S5"/>
<dbReference type="Pfam" id="PF02565">
    <property type="entry name" value="RecO_C"/>
    <property type="match status" value="1"/>
</dbReference>
<keyword evidence="11" id="KW-1185">Reference proteome</keyword>
<dbReference type="HAMAP" id="MF_00201">
    <property type="entry name" value="RecO"/>
    <property type="match status" value="1"/>
</dbReference>
<dbReference type="InterPro" id="IPR003717">
    <property type="entry name" value="RecO"/>
</dbReference>
<keyword evidence="4 8" id="KW-0227">DNA damage</keyword>
<dbReference type="GO" id="GO:0043590">
    <property type="term" value="C:bacterial nucleoid"/>
    <property type="evidence" value="ECO:0007669"/>
    <property type="project" value="TreeGrafter"/>
</dbReference>
<dbReference type="PANTHER" id="PTHR33991">
    <property type="entry name" value="DNA REPAIR PROTEIN RECO"/>
    <property type="match status" value="1"/>
</dbReference>
<evidence type="ECO:0000259" key="9">
    <source>
        <dbReference type="Pfam" id="PF11967"/>
    </source>
</evidence>
<dbReference type="SUPFAM" id="SSF57863">
    <property type="entry name" value="ArfGap/RecO-like zinc finger"/>
    <property type="match status" value="1"/>
</dbReference>
<protein>
    <recommendedName>
        <fullName evidence="3 8">DNA repair protein RecO</fullName>
    </recommendedName>
    <alternativeName>
        <fullName evidence="7 8">Recombination protein O</fullName>
    </alternativeName>
</protein>
<gene>
    <name evidence="8 10" type="primary">recO</name>
    <name evidence="10" type="ORF">NG99_14155</name>
</gene>
<proteinExistence type="inferred from homology"/>
<accession>A0A0A4A3S5</accession>
<comment type="function">
    <text evidence="1 8">Involved in DNA repair and RecF pathway recombination.</text>
</comment>
<dbReference type="OrthoDB" id="9804792at2"/>
<evidence type="ECO:0000313" key="11">
    <source>
        <dbReference type="Proteomes" id="UP000030351"/>
    </source>
</evidence>
<dbReference type="Gene3D" id="1.20.1440.120">
    <property type="entry name" value="Recombination protein O, C-terminal domain"/>
    <property type="match status" value="1"/>
</dbReference>
<dbReference type="InterPro" id="IPR037278">
    <property type="entry name" value="ARFGAP/RecO"/>
</dbReference>
<dbReference type="Pfam" id="PF11967">
    <property type="entry name" value="RecO_N"/>
    <property type="match status" value="1"/>
</dbReference>
<keyword evidence="5 8" id="KW-0233">DNA recombination</keyword>
<reference evidence="10 11" key="1">
    <citation type="submission" date="2014-10" db="EMBL/GenBank/DDBJ databases">
        <title>Genome sequence of Erwinia typographi M043b.</title>
        <authorList>
            <person name="Chan K.-G."/>
            <person name="Tan W.-S."/>
        </authorList>
    </citation>
    <scope>NUCLEOTIDE SEQUENCE [LARGE SCALE GENOMIC DNA]</scope>
    <source>
        <strain evidence="10 11">M043b</strain>
    </source>
</reference>
<dbReference type="GO" id="GO:0006302">
    <property type="term" value="P:double-strand break repair"/>
    <property type="evidence" value="ECO:0007669"/>
    <property type="project" value="TreeGrafter"/>
</dbReference>
<feature type="domain" description="DNA replication/recombination mediator RecO N-terminal" evidence="9">
    <location>
        <begin position="4"/>
        <end position="76"/>
    </location>
</feature>
<evidence type="ECO:0000256" key="1">
    <source>
        <dbReference type="ARBA" id="ARBA00003065"/>
    </source>
</evidence>
<dbReference type="eggNOG" id="COG1381">
    <property type="taxonomic scope" value="Bacteria"/>
</dbReference>
<dbReference type="Proteomes" id="UP000030351">
    <property type="component" value="Unassembled WGS sequence"/>
</dbReference>
<evidence type="ECO:0000256" key="4">
    <source>
        <dbReference type="ARBA" id="ARBA00022763"/>
    </source>
</evidence>
<dbReference type="PANTHER" id="PTHR33991:SF1">
    <property type="entry name" value="DNA REPAIR PROTEIN RECO"/>
    <property type="match status" value="1"/>
</dbReference>
<dbReference type="STRING" id="371042.NG99_14155"/>
<name>A0A0A4A3S5_9GAMM</name>
<evidence type="ECO:0000256" key="2">
    <source>
        <dbReference type="ARBA" id="ARBA00007452"/>
    </source>
</evidence>
<comment type="caution">
    <text evidence="10">The sequence shown here is derived from an EMBL/GenBank/DDBJ whole genome shotgun (WGS) entry which is preliminary data.</text>
</comment>
<evidence type="ECO:0000256" key="6">
    <source>
        <dbReference type="ARBA" id="ARBA00023204"/>
    </source>
</evidence>
<dbReference type="SUPFAM" id="SSF50249">
    <property type="entry name" value="Nucleic acid-binding proteins"/>
    <property type="match status" value="1"/>
</dbReference>
<keyword evidence="6 8" id="KW-0234">DNA repair</keyword>